<accession>A0A8X7VXZ8</accession>
<protein>
    <recommendedName>
        <fullName evidence="1">RNase H type-1 domain-containing protein</fullName>
    </recommendedName>
</protein>
<dbReference type="EMBL" id="JAAMPC010000003">
    <property type="protein sequence ID" value="KAG2319711.1"/>
    <property type="molecule type" value="Genomic_DNA"/>
</dbReference>
<feature type="domain" description="RNase H type-1" evidence="1">
    <location>
        <begin position="17"/>
        <end position="83"/>
    </location>
</feature>
<comment type="caution">
    <text evidence="2">The sequence shown here is derived from an EMBL/GenBank/DDBJ whole genome shotgun (WGS) entry which is preliminary data.</text>
</comment>
<dbReference type="InterPro" id="IPR044730">
    <property type="entry name" value="RNase_H-like_dom_plant"/>
</dbReference>
<gene>
    <name evidence="2" type="ORF">Bca52824_012924</name>
</gene>
<reference evidence="2 3" key="1">
    <citation type="submission" date="2020-02" db="EMBL/GenBank/DDBJ databases">
        <authorList>
            <person name="Ma Q."/>
            <person name="Huang Y."/>
            <person name="Song X."/>
            <person name="Pei D."/>
        </authorList>
    </citation>
    <scope>NUCLEOTIDE SEQUENCE [LARGE SCALE GENOMIC DNA]</scope>
    <source>
        <strain evidence="2">Sxm20200214</strain>
        <tissue evidence="2">Leaf</tissue>
    </source>
</reference>
<dbReference type="OrthoDB" id="1036932at2759"/>
<dbReference type="SUPFAM" id="SSF53098">
    <property type="entry name" value="Ribonuclease H-like"/>
    <property type="match status" value="1"/>
</dbReference>
<evidence type="ECO:0000259" key="1">
    <source>
        <dbReference type="Pfam" id="PF13456"/>
    </source>
</evidence>
<dbReference type="InterPro" id="IPR036397">
    <property type="entry name" value="RNaseH_sf"/>
</dbReference>
<dbReference type="GO" id="GO:0004523">
    <property type="term" value="F:RNA-DNA hybrid ribonuclease activity"/>
    <property type="evidence" value="ECO:0007669"/>
    <property type="project" value="InterPro"/>
</dbReference>
<dbReference type="InterPro" id="IPR012337">
    <property type="entry name" value="RNaseH-like_sf"/>
</dbReference>
<keyword evidence="3" id="KW-1185">Reference proteome</keyword>
<name>A0A8X7VXZ8_BRACI</name>
<dbReference type="PANTHER" id="PTHR47074:SF49">
    <property type="entry name" value="POLYNUCLEOTIDYL TRANSFERASE, RIBONUCLEASE H-LIKE SUPERFAMILY PROTEIN"/>
    <property type="match status" value="1"/>
</dbReference>
<dbReference type="AlphaFoldDB" id="A0A8X7VXZ8"/>
<dbReference type="Pfam" id="PF13456">
    <property type="entry name" value="RVT_3"/>
    <property type="match status" value="1"/>
</dbReference>
<organism evidence="2 3">
    <name type="scientific">Brassica carinata</name>
    <name type="common">Ethiopian mustard</name>
    <name type="synonym">Abyssinian cabbage</name>
    <dbReference type="NCBI Taxonomy" id="52824"/>
    <lineage>
        <taxon>Eukaryota</taxon>
        <taxon>Viridiplantae</taxon>
        <taxon>Streptophyta</taxon>
        <taxon>Embryophyta</taxon>
        <taxon>Tracheophyta</taxon>
        <taxon>Spermatophyta</taxon>
        <taxon>Magnoliopsida</taxon>
        <taxon>eudicotyledons</taxon>
        <taxon>Gunneridae</taxon>
        <taxon>Pentapetalae</taxon>
        <taxon>rosids</taxon>
        <taxon>malvids</taxon>
        <taxon>Brassicales</taxon>
        <taxon>Brassicaceae</taxon>
        <taxon>Brassiceae</taxon>
        <taxon>Brassica</taxon>
    </lineage>
</organism>
<dbReference type="GO" id="GO:0003676">
    <property type="term" value="F:nucleic acid binding"/>
    <property type="evidence" value="ECO:0007669"/>
    <property type="project" value="InterPro"/>
</dbReference>
<proteinExistence type="predicted"/>
<sequence>MIVAQVIPKKKQCICIGLGWVATDLHGALCFQGSSNGRYVASVLIAEALALKSGLQQAVSIGYKDVVCLSDSRCLVGLLTENSSVIALQGLLSITSAC</sequence>
<dbReference type="CDD" id="cd06222">
    <property type="entry name" value="RNase_H_like"/>
    <property type="match status" value="1"/>
</dbReference>
<dbReference type="Proteomes" id="UP000886595">
    <property type="component" value="Unassembled WGS sequence"/>
</dbReference>
<evidence type="ECO:0000313" key="2">
    <source>
        <dbReference type="EMBL" id="KAG2319711.1"/>
    </source>
</evidence>
<dbReference type="InterPro" id="IPR002156">
    <property type="entry name" value="RNaseH_domain"/>
</dbReference>
<dbReference type="InterPro" id="IPR052929">
    <property type="entry name" value="RNase_H-like_EbsB-rel"/>
</dbReference>
<evidence type="ECO:0000313" key="3">
    <source>
        <dbReference type="Proteomes" id="UP000886595"/>
    </source>
</evidence>
<dbReference type="Gene3D" id="3.30.420.10">
    <property type="entry name" value="Ribonuclease H-like superfamily/Ribonuclease H"/>
    <property type="match status" value="1"/>
</dbReference>
<dbReference type="PANTHER" id="PTHR47074">
    <property type="entry name" value="BNAC02G40300D PROTEIN"/>
    <property type="match status" value="1"/>
</dbReference>